<evidence type="ECO:0000313" key="2">
    <source>
        <dbReference type="EMBL" id="EGG12159.1"/>
    </source>
</evidence>
<dbReference type="RefSeq" id="XP_007404534.1">
    <property type="nucleotide sequence ID" value="XM_007404472.1"/>
</dbReference>
<dbReference type="KEGG" id="mlr:MELLADRAFT_102115"/>
<gene>
    <name evidence="2" type="ORF">MELLADRAFT_102115</name>
</gene>
<name>F4R622_MELLP</name>
<dbReference type="HOGENOM" id="CLU_075896_0_0_1"/>
<evidence type="ECO:0000313" key="3">
    <source>
        <dbReference type="Proteomes" id="UP000001072"/>
    </source>
</evidence>
<dbReference type="GeneID" id="18921573"/>
<feature type="region of interest" description="Disordered" evidence="1">
    <location>
        <begin position="1"/>
        <end position="166"/>
    </location>
</feature>
<protein>
    <submittedName>
        <fullName evidence="2">Uncharacterized protein</fullName>
    </submittedName>
</protein>
<feature type="compositionally biased region" description="Basic and acidic residues" evidence="1">
    <location>
        <begin position="147"/>
        <end position="165"/>
    </location>
</feature>
<dbReference type="Proteomes" id="UP000001072">
    <property type="component" value="Unassembled WGS sequence"/>
</dbReference>
<sequence length="235" mass="27344">MPHKRAKASIRKELSFQKGNDLPPNKLGTRPPKKKSSIGTPTSSTNHGIKDMPKNMYRILNSEKIREEYKARMKEKDQKSKDESSRNGLLKKSKSDQLRIESGERLSDFNQRVEQSMRPKLSSVMKLARNKTITKKPKTKSNPNESKPTEEPIIHQTTKEFEPKPTKFSLNDIVMEPPMNLKKPCKKLLSTESYKKLPISNSQKIRIEEEREKAVKRYRQLKEERLRNGEMNLEV</sequence>
<reference evidence="3" key="1">
    <citation type="journal article" date="2011" name="Proc. Natl. Acad. Sci. U.S.A.">
        <title>Obligate biotrophy features unraveled by the genomic analysis of rust fungi.</title>
        <authorList>
            <person name="Duplessis S."/>
            <person name="Cuomo C.A."/>
            <person name="Lin Y.-C."/>
            <person name="Aerts A."/>
            <person name="Tisserant E."/>
            <person name="Veneault-Fourrey C."/>
            <person name="Joly D.L."/>
            <person name="Hacquard S."/>
            <person name="Amselem J."/>
            <person name="Cantarel B.L."/>
            <person name="Chiu R."/>
            <person name="Coutinho P.M."/>
            <person name="Feau N."/>
            <person name="Field M."/>
            <person name="Frey P."/>
            <person name="Gelhaye E."/>
            <person name="Goldberg J."/>
            <person name="Grabherr M.G."/>
            <person name="Kodira C.D."/>
            <person name="Kohler A."/>
            <person name="Kuees U."/>
            <person name="Lindquist E.A."/>
            <person name="Lucas S.M."/>
            <person name="Mago R."/>
            <person name="Mauceli E."/>
            <person name="Morin E."/>
            <person name="Murat C."/>
            <person name="Pangilinan J.L."/>
            <person name="Park R."/>
            <person name="Pearson M."/>
            <person name="Quesneville H."/>
            <person name="Rouhier N."/>
            <person name="Sakthikumar S."/>
            <person name="Salamov A.A."/>
            <person name="Schmutz J."/>
            <person name="Selles B."/>
            <person name="Shapiro H."/>
            <person name="Tanguay P."/>
            <person name="Tuskan G.A."/>
            <person name="Henrissat B."/>
            <person name="Van de Peer Y."/>
            <person name="Rouze P."/>
            <person name="Ellis J.G."/>
            <person name="Dodds P.N."/>
            <person name="Schein J.E."/>
            <person name="Zhong S."/>
            <person name="Hamelin R.C."/>
            <person name="Grigoriev I.V."/>
            <person name="Szabo L.J."/>
            <person name="Martin F."/>
        </authorList>
    </citation>
    <scope>NUCLEOTIDE SEQUENCE [LARGE SCALE GENOMIC DNA]</scope>
    <source>
        <strain evidence="3">98AG31 / pathotype 3-4-7</strain>
    </source>
</reference>
<dbReference type="STRING" id="747676.F4R622"/>
<evidence type="ECO:0000256" key="1">
    <source>
        <dbReference type="SAM" id="MobiDB-lite"/>
    </source>
</evidence>
<dbReference type="OrthoDB" id="5876637at2759"/>
<proteinExistence type="predicted"/>
<dbReference type="EMBL" id="GL883091">
    <property type="protein sequence ID" value="EGG12159.1"/>
    <property type="molecule type" value="Genomic_DNA"/>
</dbReference>
<feature type="compositionally biased region" description="Polar residues" evidence="1">
    <location>
        <begin position="37"/>
        <end position="47"/>
    </location>
</feature>
<organism evidence="3">
    <name type="scientific">Melampsora larici-populina (strain 98AG31 / pathotype 3-4-7)</name>
    <name type="common">Poplar leaf rust fungus</name>
    <dbReference type="NCBI Taxonomy" id="747676"/>
    <lineage>
        <taxon>Eukaryota</taxon>
        <taxon>Fungi</taxon>
        <taxon>Dikarya</taxon>
        <taxon>Basidiomycota</taxon>
        <taxon>Pucciniomycotina</taxon>
        <taxon>Pucciniomycetes</taxon>
        <taxon>Pucciniales</taxon>
        <taxon>Melampsoraceae</taxon>
        <taxon>Melampsora</taxon>
    </lineage>
</organism>
<dbReference type="eggNOG" id="ENOG502S71P">
    <property type="taxonomic scope" value="Eukaryota"/>
</dbReference>
<feature type="compositionally biased region" description="Basic residues" evidence="1">
    <location>
        <begin position="128"/>
        <end position="139"/>
    </location>
</feature>
<dbReference type="AlphaFoldDB" id="F4R622"/>
<accession>F4R622</accession>
<feature type="compositionally biased region" description="Basic and acidic residues" evidence="1">
    <location>
        <begin position="61"/>
        <end position="85"/>
    </location>
</feature>
<dbReference type="VEuPathDB" id="FungiDB:MELLADRAFT_102115"/>
<dbReference type="InParanoid" id="F4R622"/>
<feature type="compositionally biased region" description="Basic and acidic residues" evidence="1">
    <location>
        <begin position="93"/>
        <end position="107"/>
    </location>
</feature>
<keyword evidence="3" id="KW-1185">Reference proteome</keyword>